<comment type="similarity">
    <text evidence="6">Belongs to the DNA polymerase HolA subunit family.</text>
</comment>
<dbReference type="InterPro" id="IPR048466">
    <property type="entry name" value="DNA_pol3_delta-like_C"/>
</dbReference>
<dbReference type="InterPro" id="IPR027417">
    <property type="entry name" value="P-loop_NTPase"/>
</dbReference>
<dbReference type="GO" id="GO:0003887">
    <property type="term" value="F:DNA-directed DNA polymerase activity"/>
    <property type="evidence" value="ECO:0007669"/>
    <property type="project" value="UniProtKB-EC"/>
</dbReference>
<keyword evidence="5" id="KW-0239">DNA-directed DNA polymerase</keyword>
<organism evidence="9 10">
    <name type="scientific">Stenomitos frigidus AS-A4</name>
    <dbReference type="NCBI Taxonomy" id="2933935"/>
    <lineage>
        <taxon>Bacteria</taxon>
        <taxon>Bacillati</taxon>
        <taxon>Cyanobacteriota</taxon>
        <taxon>Cyanophyceae</taxon>
        <taxon>Leptolyngbyales</taxon>
        <taxon>Leptolyngbyaceae</taxon>
        <taxon>Stenomitos</taxon>
    </lineage>
</organism>
<dbReference type="EMBL" id="JAMPLM010000032">
    <property type="protein sequence ID" value="MEP1061358.1"/>
    <property type="molecule type" value="Genomic_DNA"/>
</dbReference>
<evidence type="ECO:0000256" key="1">
    <source>
        <dbReference type="ARBA" id="ARBA00012417"/>
    </source>
</evidence>
<dbReference type="Pfam" id="PF21694">
    <property type="entry name" value="DNA_pol3_delta_C"/>
    <property type="match status" value="1"/>
</dbReference>
<dbReference type="InterPro" id="IPR005790">
    <property type="entry name" value="DNA_polIII_delta"/>
</dbReference>
<evidence type="ECO:0000256" key="5">
    <source>
        <dbReference type="ARBA" id="ARBA00022932"/>
    </source>
</evidence>
<dbReference type="SUPFAM" id="SSF52540">
    <property type="entry name" value="P-loop containing nucleoside triphosphate hydrolases"/>
    <property type="match status" value="1"/>
</dbReference>
<dbReference type="SUPFAM" id="SSF48019">
    <property type="entry name" value="post-AAA+ oligomerization domain-like"/>
    <property type="match status" value="1"/>
</dbReference>
<evidence type="ECO:0000256" key="6">
    <source>
        <dbReference type="ARBA" id="ARBA00034754"/>
    </source>
</evidence>
<proteinExistence type="inferred from homology"/>
<evidence type="ECO:0000256" key="7">
    <source>
        <dbReference type="ARBA" id="ARBA00049244"/>
    </source>
</evidence>
<protein>
    <recommendedName>
        <fullName evidence="1">DNA-directed DNA polymerase</fullName>
        <ecNumber evidence="1">2.7.7.7</ecNumber>
    </recommendedName>
</protein>
<evidence type="ECO:0000256" key="3">
    <source>
        <dbReference type="ARBA" id="ARBA00022695"/>
    </source>
</evidence>
<keyword evidence="2 9" id="KW-0808">Transferase</keyword>
<comment type="catalytic activity">
    <reaction evidence="7">
        <text>DNA(n) + a 2'-deoxyribonucleoside 5'-triphosphate = DNA(n+1) + diphosphate</text>
        <dbReference type="Rhea" id="RHEA:22508"/>
        <dbReference type="Rhea" id="RHEA-COMP:17339"/>
        <dbReference type="Rhea" id="RHEA-COMP:17340"/>
        <dbReference type="ChEBI" id="CHEBI:33019"/>
        <dbReference type="ChEBI" id="CHEBI:61560"/>
        <dbReference type="ChEBI" id="CHEBI:173112"/>
        <dbReference type="EC" id="2.7.7.7"/>
    </reaction>
</comment>
<comment type="caution">
    <text evidence="9">The sequence shown here is derived from an EMBL/GenBank/DDBJ whole genome shotgun (WGS) entry which is preliminary data.</text>
</comment>
<dbReference type="PANTHER" id="PTHR34388">
    <property type="entry name" value="DNA POLYMERASE III SUBUNIT DELTA"/>
    <property type="match status" value="1"/>
</dbReference>
<evidence type="ECO:0000256" key="4">
    <source>
        <dbReference type="ARBA" id="ARBA00022705"/>
    </source>
</evidence>
<evidence type="ECO:0000259" key="8">
    <source>
        <dbReference type="Pfam" id="PF21694"/>
    </source>
</evidence>
<dbReference type="RefSeq" id="WP_190449726.1">
    <property type="nucleotide sequence ID" value="NZ_JAMPLM010000032.1"/>
</dbReference>
<dbReference type="EC" id="2.7.7.7" evidence="1"/>
<sequence length="316" mass="35938">MICCFYGSDEYSLQLAVRVLMADQTCQKIPHTTDDDLKTVMAALRQYTLTHGQWLWLQDTTVLQLGKVAKPLQDEFKAALQSMRPEKRLLLTCLQKPNGTLGLTKWLQQNGTVQEFPLTPSWDSTRLTQETDQDTRDYGVRLQPNALAYLVEAVGNQRRERFQALERLLLYQGERPASLTTTEVEAIVQTTASTALRLASQIRERQTQAALGTLHQLLDRNEAPLRILQSLVTQFRTWLWVKSMLQERRHSDLVIAQASGLGNPKRLYYLKQELQGWQAPQLAAVMECLLQAEWSIKQGVDALSTLKTLLFQLGAV</sequence>
<evidence type="ECO:0000313" key="9">
    <source>
        <dbReference type="EMBL" id="MEP1061358.1"/>
    </source>
</evidence>
<keyword evidence="3 9" id="KW-0548">Nucleotidyltransferase</keyword>
<evidence type="ECO:0000313" key="10">
    <source>
        <dbReference type="Proteomes" id="UP001476950"/>
    </source>
</evidence>
<dbReference type="Gene3D" id="1.20.272.10">
    <property type="match status" value="1"/>
</dbReference>
<reference evidence="9 10" key="1">
    <citation type="submission" date="2022-04" db="EMBL/GenBank/DDBJ databases">
        <title>Positive selection, recombination, and allopatry shape intraspecific diversity of widespread and dominant cyanobacteria.</title>
        <authorList>
            <person name="Wei J."/>
            <person name="Shu W."/>
            <person name="Hu C."/>
        </authorList>
    </citation>
    <scope>NUCLEOTIDE SEQUENCE [LARGE SCALE GENOMIC DNA]</scope>
    <source>
        <strain evidence="9 10">AS-A4</strain>
    </source>
</reference>
<keyword evidence="10" id="KW-1185">Reference proteome</keyword>
<dbReference type="NCBIfam" id="TIGR01128">
    <property type="entry name" value="holA"/>
    <property type="match status" value="1"/>
</dbReference>
<gene>
    <name evidence="9" type="primary">holA</name>
    <name evidence="9" type="ORF">NDI38_23285</name>
</gene>
<feature type="domain" description="DNA polymerase III delta subunit-like C-terminal" evidence="8">
    <location>
        <begin position="196"/>
        <end position="300"/>
    </location>
</feature>
<keyword evidence="4" id="KW-0235">DNA replication</keyword>
<name>A0ABV0KQ42_9CYAN</name>
<dbReference type="Proteomes" id="UP001476950">
    <property type="component" value="Unassembled WGS sequence"/>
</dbReference>
<dbReference type="PANTHER" id="PTHR34388:SF1">
    <property type="entry name" value="DNA POLYMERASE III SUBUNIT DELTA"/>
    <property type="match status" value="1"/>
</dbReference>
<dbReference type="InterPro" id="IPR008921">
    <property type="entry name" value="DNA_pol3_clamp-load_cplx_C"/>
</dbReference>
<accession>A0ABV0KQ42</accession>
<evidence type="ECO:0000256" key="2">
    <source>
        <dbReference type="ARBA" id="ARBA00022679"/>
    </source>
</evidence>